<dbReference type="InterPro" id="IPR006115">
    <property type="entry name" value="6PGDH_NADP-bd"/>
</dbReference>
<dbReference type="Proteomes" id="UP000198891">
    <property type="component" value="Unassembled WGS sequence"/>
</dbReference>
<dbReference type="InterPro" id="IPR051265">
    <property type="entry name" value="HIBADH-related_NP60_sf"/>
</dbReference>
<name>A0A1H3QQJ8_9MICO</name>
<dbReference type="RefSeq" id="WP_092554368.1">
    <property type="nucleotide sequence ID" value="NZ_FNPZ01000002.1"/>
</dbReference>
<evidence type="ECO:0000313" key="8">
    <source>
        <dbReference type="Proteomes" id="UP000198891"/>
    </source>
</evidence>
<sequence>MPAVAFVGLGTMGSATVSRLIETGHEVHVWNRSPEPVERMRALGAIPLGSVAEAFRIGTVFSMVADDAAAESLFTDDVLSAAPEGAAHVNLASLSVAATRRLASAHRMRGIDYLAVPVLGRAEVAAAGALNLVAAGPEQALKRVEPVLQSIGKRTWYLGDDVAAASVVKIGVNFNLIHTLQALAESVTLVEAAGIDPSVFVDILTDTAYTGTAYTGYGRLIAERRYSPPGFTVGLGLKDLSLVESAAADYDVVLPTVPTLRTMFEAAIGAELGDADWSAIAEVTRGLAAQHSER</sequence>
<dbReference type="PIRSF" id="PIRSF000103">
    <property type="entry name" value="HIBADH"/>
    <property type="match status" value="1"/>
</dbReference>
<organism evidence="7 8">
    <name type="scientific">Herbiconiux ginsengi</name>
    <dbReference type="NCBI Taxonomy" id="381665"/>
    <lineage>
        <taxon>Bacteria</taxon>
        <taxon>Bacillati</taxon>
        <taxon>Actinomycetota</taxon>
        <taxon>Actinomycetes</taxon>
        <taxon>Micrococcales</taxon>
        <taxon>Microbacteriaceae</taxon>
        <taxon>Herbiconiux</taxon>
    </lineage>
</organism>
<dbReference type="SUPFAM" id="SSF51735">
    <property type="entry name" value="NAD(P)-binding Rossmann-fold domains"/>
    <property type="match status" value="1"/>
</dbReference>
<keyword evidence="2" id="KW-0560">Oxidoreductase</keyword>
<evidence type="ECO:0000256" key="3">
    <source>
        <dbReference type="ARBA" id="ARBA00023027"/>
    </source>
</evidence>
<dbReference type="InterPro" id="IPR013328">
    <property type="entry name" value="6PGD_dom2"/>
</dbReference>
<dbReference type="SUPFAM" id="SSF48179">
    <property type="entry name" value="6-phosphogluconate dehydrogenase C-terminal domain-like"/>
    <property type="match status" value="1"/>
</dbReference>
<dbReference type="InterPro" id="IPR008927">
    <property type="entry name" value="6-PGluconate_DH-like_C_sf"/>
</dbReference>
<dbReference type="Pfam" id="PF14833">
    <property type="entry name" value="NAD_binding_11"/>
    <property type="match status" value="1"/>
</dbReference>
<reference evidence="7 8" key="1">
    <citation type="submission" date="2016-10" db="EMBL/GenBank/DDBJ databases">
        <authorList>
            <person name="de Groot N.N."/>
        </authorList>
    </citation>
    <scope>NUCLEOTIDE SEQUENCE [LARGE SCALE GENOMIC DNA]</scope>
    <source>
        <strain evidence="7 8">CGMCC 4.3491</strain>
    </source>
</reference>
<evidence type="ECO:0000313" key="7">
    <source>
        <dbReference type="EMBL" id="SDZ14989.1"/>
    </source>
</evidence>
<evidence type="ECO:0000256" key="1">
    <source>
        <dbReference type="ARBA" id="ARBA00009080"/>
    </source>
</evidence>
<evidence type="ECO:0000259" key="5">
    <source>
        <dbReference type="Pfam" id="PF03446"/>
    </source>
</evidence>
<dbReference type="InterPro" id="IPR015815">
    <property type="entry name" value="HIBADH-related"/>
</dbReference>
<dbReference type="InterPro" id="IPR036291">
    <property type="entry name" value="NAD(P)-bd_dom_sf"/>
</dbReference>
<feature type="domain" description="3-hydroxyisobutyrate dehydrogenase-like NAD-binding" evidence="6">
    <location>
        <begin position="164"/>
        <end position="283"/>
    </location>
</feature>
<dbReference type="GO" id="GO:0050661">
    <property type="term" value="F:NADP binding"/>
    <property type="evidence" value="ECO:0007669"/>
    <property type="project" value="InterPro"/>
</dbReference>
<feature type="active site" evidence="4">
    <location>
        <position position="169"/>
    </location>
</feature>
<protein>
    <submittedName>
        <fullName evidence="7">3-hydroxyisobutyrate dehydrogenase</fullName>
    </submittedName>
</protein>
<feature type="domain" description="6-phosphogluconate dehydrogenase NADP-binding" evidence="5">
    <location>
        <begin position="4"/>
        <end position="159"/>
    </location>
</feature>
<dbReference type="Gene3D" id="3.40.50.720">
    <property type="entry name" value="NAD(P)-binding Rossmann-like Domain"/>
    <property type="match status" value="1"/>
</dbReference>
<dbReference type="OrthoDB" id="3185659at2"/>
<evidence type="ECO:0000256" key="4">
    <source>
        <dbReference type="PIRSR" id="PIRSR000103-1"/>
    </source>
</evidence>
<dbReference type="EMBL" id="FNPZ01000002">
    <property type="protein sequence ID" value="SDZ14989.1"/>
    <property type="molecule type" value="Genomic_DNA"/>
</dbReference>
<keyword evidence="3" id="KW-0520">NAD</keyword>
<accession>A0A1H3QQJ8</accession>
<dbReference type="GO" id="GO:0016491">
    <property type="term" value="F:oxidoreductase activity"/>
    <property type="evidence" value="ECO:0007669"/>
    <property type="project" value="UniProtKB-KW"/>
</dbReference>
<dbReference type="Pfam" id="PF03446">
    <property type="entry name" value="NAD_binding_2"/>
    <property type="match status" value="1"/>
</dbReference>
<comment type="similarity">
    <text evidence="1">Belongs to the HIBADH-related family.</text>
</comment>
<proteinExistence type="inferred from homology"/>
<dbReference type="AlphaFoldDB" id="A0A1H3QQJ8"/>
<evidence type="ECO:0000259" key="6">
    <source>
        <dbReference type="Pfam" id="PF14833"/>
    </source>
</evidence>
<dbReference type="STRING" id="381665.SAMN05216554_2646"/>
<dbReference type="GO" id="GO:0051287">
    <property type="term" value="F:NAD binding"/>
    <property type="evidence" value="ECO:0007669"/>
    <property type="project" value="InterPro"/>
</dbReference>
<gene>
    <name evidence="7" type="ORF">SAMN05216554_2646</name>
</gene>
<dbReference type="Gene3D" id="1.10.1040.10">
    <property type="entry name" value="N-(1-d-carboxylethyl)-l-norvaline Dehydrogenase, domain 2"/>
    <property type="match status" value="1"/>
</dbReference>
<keyword evidence="8" id="KW-1185">Reference proteome</keyword>
<dbReference type="InterPro" id="IPR029154">
    <property type="entry name" value="HIBADH-like_NADP-bd"/>
</dbReference>
<dbReference type="PANTHER" id="PTHR43580:SF2">
    <property type="entry name" value="CYTOKINE-LIKE NUCLEAR FACTOR N-PAC"/>
    <property type="match status" value="1"/>
</dbReference>
<dbReference type="PANTHER" id="PTHR43580">
    <property type="entry name" value="OXIDOREDUCTASE GLYR1-RELATED"/>
    <property type="match status" value="1"/>
</dbReference>
<evidence type="ECO:0000256" key="2">
    <source>
        <dbReference type="ARBA" id="ARBA00023002"/>
    </source>
</evidence>